<reference evidence="1" key="2">
    <citation type="submission" date="2016-06" db="EMBL/GenBank/DDBJ databases">
        <title>The genome of a short-lived fish provides insights into sex chromosome evolution and the genetic control of aging.</title>
        <authorList>
            <person name="Reichwald K."/>
            <person name="Felder M."/>
            <person name="Petzold A."/>
            <person name="Koch P."/>
            <person name="Groth M."/>
            <person name="Platzer M."/>
        </authorList>
    </citation>
    <scope>NUCLEOTIDE SEQUENCE</scope>
    <source>
        <tissue evidence="1">Brain</tissue>
    </source>
</reference>
<gene>
    <name evidence="1" type="primary">Nfu_g_1_003935</name>
</gene>
<dbReference type="AlphaFoldDB" id="A0A1A8KWC7"/>
<organism evidence="1">
    <name type="scientific">Nothobranchius kuhntae</name>
    <name type="common">Beira killifish</name>
    <dbReference type="NCBI Taxonomy" id="321403"/>
    <lineage>
        <taxon>Eukaryota</taxon>
        <taxon>Metazoa</taxon>
        <taxon>Chordata</taxon>
        <taxon>Craniata</taxon>
        <taxon>Vertebrata</taxon>
        <taxon>Euteleostomi</taxon>
        <taxon>Actinopterygii</taxon>
        <taxon>Neopterygii</taxon>
        <taxon>Teleostei</taxon>
        <taxon>Neoteleostei</taxon>
        <taxon>Acanthomorphata</taxon>
        <taxon>Ovalentaria</taxon>
        <taxon>Atherinomorphae</taxon>
        <taxon>Cyprinodontiformes</taxon>
        <taxon>Nothobranchiidae</taxon>
        <taxon>Nothobranchius</taxon>
    </lineage>
</organism>
<name>A0A1A8KWC7_NOTKU</name>
<feature type="non-terminal residue" evidence="1">
    <location>
        <position position="50"/>
    </location>
</feature>
<dbReference type="EMBL" id="HAEE01016426">
    <property type="protein sequence ID" value="SBR36476.1"/>
    <property type="molecule type" value="Transcribed_RNA"/>
</dbReference>
<reference evidence="1" key="1">
    <citation type="submission" date="2016-05" db="EMBL/GenBank/DDBJ databases">
        <authorList>
            <person name="Lavstsen T."/>
            <person name="Jespersen J.S."/>
        </authorList>
    </citation>
    <scope>NUCLEOTIDE SEQUENCE</scope>
    <source>
        <tissue evidence="1">Brain</tissue>
    </source>
</reference>
<feature type="non-terminal residue" evidence="1">
    <location>
        <position position="1"/>
    </location>
</feature>
<evidence type="ECO:0000313" key="1">
    <source>
        <dbReference type="EMBL" id="SBR36476.1"/>
    </source>
</evidence>
<proteinExistence type="predicted"/>
<protein>
    <submittedName>
        <fullName evidence="1">Uncharacterized protein</fullName>
    </submittedName>
</protein>
<sequence length="50" mass="5998">WRSHVRDIISGLQCCFGSNLKVLSTFQLELCYCFLFIYNDMAWWKILSTF</sequence>
<accession>A0A1A8KWC7</accession>